<feature type="region of interest" description="Disordered" evidence="1">
    <location>
        <begin position="25"/>
        <end position="44"/>
    </location>
</feature>
<accession>A0AAD6MMQ8</accession>
<keyword evidence="3" id="KW-1185">Reference proteome</keyword>
<evidence type="ECO:0000313" key="2">
    <source>
        <dbReference type="EMBL" id="KAJ6988408.1"/>
    </source>
</evidence>
<dbReference type="AlphaFoldDB" id="A0AAD6MMQ8"/>
<protein>
    <submittedName>
        <fullName evidence="2">Uncharacterized protein</fullName>
    </submittedName>
</protein>
<proteinExistence type="predicted"/>
<dbReference type="Proteomes" id="UP001164929">
    <property type="component" value="Chromosome 8"/>
</dbReference>
<organism evidence="2 3">
    <name type="scientific">Populus alba x Populus x berolinensis</name>
    <dbReference type="NCBI Taxonomy" id="444605"/>
    <lineage>
        <taxon>Eukaryota</taxon>
        <taxon>Viridiplantae</taxon>
        <taxon>Streptophyta</taxon>
        <taxon>Embryophyta</taxon>
        <taxon>Tracheophyta</taxon>
        <taxon>Spermatophyta</taxon>
        <taxon>Magnoliopsida</taxon>
        <taxon>eudicotyledons</taxon>
        <taxon>Gunneridae</taxon>
        <taxon>Pentapetalae</taxon>
        <taxon>rosids</taxon>
        <taxon>fabids</taxon>
        <taxon>Malpighiales</taxon>
        <taxon>Salicaceae</taxon>
        <taxon>Saliceae</taxon>
        <taxon>Populus</taxon>
    </lineage>
</organism>
<gene>
    <name evidence="2" type="ORF">NC653_021358</name>
</gene>
<reference evidence="2" key="1">
    <citation type="journal article" date="2023" name="Mol. Ecol. Resour.">
        <title>Chromosome-level genome assembly of a triploid poplar Populus alba 'Berolinensis'.</title>
        <authorList>
            <person name="Chen S."/>
            <person name="Yu Y."/>
            <person name="Wang X."/>
            <person name="Wang S."/>
            <person name="Zhang T."/>
            <person name="Zhou Y."/>
            <person name="He R."/>
            <person name="Meng N."/>
            <person name="Wang Y."/>
            <person name="Liu W."/>
            <person name="Liu Z."/>
            <person name="Liu J."/>
            <person name="Guo Q."/>
            <person name="Huang H."/>
            <person name="Sederoff R.R."/>
            <person name="Wang G."/>
            <person name="Qu G."/>
            <person name="Chen S."/>
        </authorList>
    </citation>
    <scope>NUCLEOTIDE SEQUENCE</scope>
    <source>
        <strain evidence="2">SC-2020</strain>
    </source>
</reference>
<feature type="compositionally biased region" description="Low complexity" evidence="1">
    <location>
        <begin position="35"/>
        <end position="44"/>
    </location>
</feature>
<sequence>MKMLAGLRLAPPWLSPPWAVAITPFPPPANRNRQTNTHTQKTLSSTTTRPFHFRFFFPRIMQSVIYSTPLTLNYILPGPQISPTSLQGHRLITKSRFLLP</sequence>
<name>A0AAD6MMQ8_9ROSI</name>
<evidence type="ECO:0000313" key="3">
    <source>
        <dbReference type="Proteomes" id="UP001164929"/>
    </source>
</evidence>
<comment type="caution">
    <text evidence="2">The sequence shown here is derived from an EMBL/GenBank/DDBJ whole genome shotgun (WGS) entry which is preliminary data.</text>
</comment>
<dbReference type="EMBL" id="JAQIZT010000008">
    <property type="protein sequence ID" value="KAJ6988408.1"/>
    <property type="molecule type" value="Genomic_DNA"/>
</dbReference>
<evidence type="ECO:0000256" key="1">
    <source>
        <dbReference type="SAM" id="MobiDB-lite"/>
    </source>
</evidence>